<feature type="region of interest" description="Disordered" evidence="1">
    <location>
        <begin position="56"/>
        <end position="111"/>
    </location>
</feature>
<reference evidence="2 3" key="1">
    <citation type="submission" date="2024-02" db="EMBL/GenBank/DDBJ databases">
        <authorList>
            <person name="Vignale AGUSTIN F."/>
            <person name="Sosa J E."/>
            <person name="Modenutti C."/>
        </authorList>
    </citation>
    <scope>NUCLEOTIDE SEQUENCE [LARGE SCALE GENOMIC DNA]</scope>
</reference>
<evidence type="ECO:0000313" key="3">
    <source>
        <dbReference type="Proteomes" id="UP001642360"/>
    </source>
</evidence>
<evidence type="ECO:0000256" key="1">
    <source>
        <dbReference type="SAM" id="MobiDB-lite"/>
    </source>
</evidence>
<keyword evidence="3" id="KW-1185">Reference proteome</keyword>
<feature type="compositionally biased region" description="Basic and acidic residues" evidence="1">
    <location>
        <begin position="56"/>
        <end position="105"/>
    </location>
</feature>
<evidence type="ECO:0000313" key="2">
    <source>
        <dbReference type="EMBL" id="CAK9183655.1"/>
    </source>
</evidence>
<dbReference type="EMBL" id="CAUOFW020008724">
    <property type="protein sequence ID" value="CAK9183655.1"/>
    <property type="molecule type" value="Genomic_DNA"/>
</dbReference>
<name>A0ABC8URJ4_9AQUA</name>
<organism evidence="2 3">
    <name type="scientific">Ilex paraguariensis</name>
    <name type="common">yerba mate</name>
    <dbReference type="NCBI Taxonomy" id="185542"/>
    <lineage>
        <taxon>Eukaryota</taxon>
        <taxon>Viridiplantae</taxon>
        <taxon>Streptophyta</taxon>
        <taxon>Embryophyta</taxon>
        <taxon>Tracheophyta</taxon>
        <taxon>Spermatophyta</taxon>
        <taxon>Magnoliopsida</taxon>
        <taxon>eudicotyledons</taxon>
        <taxon>Gunneridae</taxon>
        <taxon>Pentapetalae</taxon>
        <taxon>asterids</taxon>
        <taxon>campanulids</taxon>
        <taxon>Aquifoliales</taxon>
        <taxon>Aquifoliaceae</taxon>
        <taxon>Ilex</taxon>
    </lineage>
</organism>
<sequence length="111" mass="12502">MTHGHACKRIKCAASTLNAPFEAKEPESTQTEESRVLEFANFVVVRYEAEDFGKVKEIDMAKELDKTKEPDKDDESSKLEEPSKIEEPDKAEEPNTTKETDKAEEIGLLVT</sequence>
<dbReference type="AlphaFoldDB" id="A0ABC8URJ4"/>
<accession>A0ABC8URJ4</accession>
<gene>
    <name evidence="2" type="ORF">ILEXP_LOCUS53944</name>
</gene>
<protein>
    <submittedName>
        <fullName evidence="2">Uncharacterized protein</fullName>
    </submittedName>
</protein>
<dbReference type="Proteomes" id="UP001642360">
    <property type="component" value="Unassembled WGS sequence"/>
</dbReference>
<comment type="caution">
    <text evidence="2">The sequence shown here is derived from an EMBL/GenBank/DDBJ whole genome shotgun (WGS) entry which is preliminary data.</text>
</comment>
<proteinExistence type="predicted"/>